<dbReference type="Proteomes" id="UP001199710">
    <property type="component" value="Unassembled WGS sequence"/>
</dbReference>
<feature type="domain" description="Antitoxin SocA-like Panacea" evidence="1">
    <location>
        <begin position="27"/>
        <end position="139"/>
    </location>
</feature>
<keyword evidence="3" id="KW-1185">Reference proteome</keyword>
<proteinExistence type="predicted"/>
<evidence type="ECO:0000313" key="2">
    <source>
        <dbReference type="EMBL" id="MCD7130566.1"/>
    </source>
</evidence>
<gene>
    <name evidence="2" type="ORF">LTY36_05090</name>
</gene>
<protein>
    <submittedName>
        <fullName evidence="2">DUF4065 domain-containing protein</fullName>
    </submittedName>
</protein>
<evidence type="ECO:0000259" key="1">
    <source>
        <dbReference type="Pfam" id="PF13274"/>
    </source>
</evidence>
<organism evidence="2 3">
    <name type="scientific">Limosilactobacillus agrestis</name>
    <dbReference type="NCBI Taxonomy" id="2759748"/>
    <lineage>
        <taxon>Bacteria</taxon>
        <taxon>Bacillati</taxon>
        <taxon>Bacillota</taxon>
        <taxon>Bacilli</taxon>
        <taxon>Lactobacillales</taxon>
        <taxon>Lactobacillaceae</taxon>
        <taxon>Limosilactobacillus</taxon>
    </lineage>
</organism>
<dbReference type="EMBL" id="JAJPDE010000062">
    <property type="protein sequence ID" value="MCD7130566.1"/>
    <property type="molecule type" value="Genomic_DNA"/>
</dbReference>
<sequence length="165" mass="19632">MARAMDVADMIITEANNNNNPVSNLKLQKIMYFLNVIHLLNTNTPLIDDARFEKWDYGPVIHSVYSEYSGHGANDIETPEQHTTLTRDARGQFNVTNNRFNPDDLTDEERQFINENLRRFINFDPFTLVDESHLEPQWQDRRTNLYDDQKTINFYSNIENRFWER</sequence>
<comment type="caution">
    <text evidence="2">The sequence shown here is derived from an EMBL/GenBank/DDBJ whole genome shotgun (WGS) entry which is preliminary data.</text>
</comment>
<evidence type="ECO:0000313" key="3">
    <source>
        <dbReference type="Proteomes" id="UP001199710"/>
    </source>
</evidence>
<dbReference type="RefSeq" id="WP_231823261.1">
    <property type="nucleotide sequence ID" value="NZ_JAJPDE010000062.1"/>
</dbReference>
<reference evidence="2 3" key="1">
    <citation type="submission" date="2021-12" db="EMBL/GenBank/DDBJ databases">
        <title>A phylogenomic analysis of Limosilactobacillus reuteri reveals ancient and stable evolutionary relationships with rodents and birds and zoonotic transmission to humans.</title>
        <authorList>
            <person name="Li F."/>
            <person name="Li X."/>
            <person name="Cheng C."/>
            <person name="Tollenaar S."/>
            <person name="Zhang J.S."/>
            <person name="Simpson D."/>
            <person name="Tasseva G."/>
            <person name="Perez-Munoz M.E."/>
            <person name="Frese S."/>
            <person name="Gaenzle M.G."/>
            <person name="Walter J."/>
            <person name="Zheng J."/>
        </authorList>
    </citation>
    <scope>NUCLEOTIDE SEQUENCE [LARGE SCALE GENOMIC DNA]</scope>
    <source>
        <strain evidence="2 3">BG-MG3-B</strain>
    </source>
</reference>
<dbReference type="Pfam" id="PF13274">
    <property type="entry name" value="SocA_Panacea"/>
    <property type="match status" value="1"/>
</dbReference>
<accession>A0ABS8R700</accession>
<dbReference type="InterPro" id="IPR025272">
    <property type="entry name" value="SocA_Panacea"/>
</dbReference>
<name>A0ABS8R700_9LACO</name>